<dbReference type="NCBIfam" id="TIGR02985">
    <property type="entry name" value="Sig70_bacteroi1"/>
    <property type="match status" value="1"/>
</dbReference>
<keyword evidence="9" id="KW-1185">Reference proteome</keyword>
<evidence type="ECO:0000256" key="1">
    <source>
        <dbReference type="ARBA" id="ARBA00010641"/>
    </source>
</evidence>
<dbReference type="Pfam" id="PF04542">
    <property type="entry name" value="Sigma70_r2"/>
    <property type="match status" value="1"/>
</dbReference>
<proteinExistence type="inferred from homology"/>
<dbReference type="Pfam" id="PF04545">
    <property type="entry name" value="Sigma70_r4"/>
    <property type="match status" value="1"/>
</dbReference>
<dbReference type="GO" id="GO:0016987">
    <property type="term" value="F:sigma factor activity"/>
    <property type="evidence" value="ECO:0007669"/>
    <property type="project" value="UniProtKB-KW"/>
</dbReference>
<dbReference type="PANTHER" id="PTHR43133">
    <property type="entry name" value="RNA POLYMERASE ECF-TYPE SIGMA FACTO"/>
    <property type="match status" value="1"/>
</dbReference>
<dbReference type="GO" id="GO:0003677">
    <property type="term" value="F:DNA binding"/>
    <property type="evidence" value="ECO:0007669"/>
    <property type="project" value="UniProtKB-KW"/>
</dbReference>
<dbReference type="PANTHER" id="PTHR43133:SF46">
    <property type="entry name" value="RNA POLYMERASE SIGMA-70 FACTOR ECF SUBFAMILY"/>
    <property type="match status" value="1"/>
</dbReference>
<protein>
    <submittedName>
        <fullName evidence="8">RNA polymerase sigma-70 factor</fullName>
    </submittedName>
</protein>
<keyword evidence="4" id="KW-0238">DNA-binding</keyword>
<dbReference type="InterPro" id="IPR013325">
    <property type="entry name" value="RNA_pol_sigma_r2"/>
</dbReference>
<evidence type="ECO:0000313" key="8">
    <source>
        <dbReference type="EMBL" id="QPH40499.1"/>
    </source>
</evidence>
<keyword evidence="2" id="KW-0805">Transcription regulation</keyword>
<keyword evidence="3" id="KW-0731">Sigma factor</keyword>
<name>A0A7S9L114_9SPHI</name>
<sequence length="200" mass="23387">MSIYNLSAEKILLQKIAEGDEFAFKHVFELYKSRVYSFVVKFVHSKADAEEIVQDTFFTIWQKRDTLPNIEHPRNYIYTIVRNKTYNYLNQASKNQKILAQIWANMQVEGNNIEDLTNFKDSELLIKQGLQNLPQQKQQIFKMSREEGLSHEEIAAQIGLSKSRVKNIIVETLKYLRHHLSINTLKISISALLTYLFSQS</sequence>
<dbReference type="SUPFAM" id="SSF88659">
    <property type="entry name" value="Sigma3 and sigma4 domains of RNA polymerase sigma factors"/>
    <property type="match status" value="1"/>
</dbReference>
<dbReference type="Gene3D" id="1.10.10.10">
    <property type="entry name" value="Winged helix-like DNA-binding domain superfamily/Winged helix DNA-binding domain"/>
    <property type="match status" value="1"/>
</dbReference>
<dbReference type="SUPFAM" id="SSF88946">
    <property type="entry name" value="Sigma2 domain of RNA polymerase sigma factors"/>
    <property type="match status" value="1"/>
</dbReference>
<dbReference type="InterPro" id="IPR007627">
    <property type="entry name" value="RNA_pol_sigma70_r2"/>
</dbReference>
<keyword evidence="5" id="KW-0804">Transcription</keyword>
<dbReference type="KEGG" id="pex:IZT61_04245"/>
<evidence type="ECO:0000256" key="3">
    <source>
        <dbReference type="ARBA" id="ARBA00023082"/>
    </source>
</evidence>
<evidence type="ECO:0000256" key="5">
    <source>
        <dbReference type="ARBA" id="ARBA00023163"/>
    </source>
</evidence>
<evidence type="ECO:0000313" key="9">
    <source>
        <dbReference type="Proteomes" id="UP000594759"/>
    </source>
</evidence>
<comment type="similarity">
    <text evidence="1">Belongs to the sigma-70 factor family. ECF subfamily.</text>
</comment>
<gene>
    <name evidence="8" type="ORF">IZT61_04245</name>
</gene>
<dbReference type="InterPro" id="IPR013324">
    <property type="entry name" value="RNA_pol_sigma_r3/r4-like"/>
</dbReference>
<organism evidence="8 9">
    <name type="scientific">Pedobacter endophyticus</name>
    <dbReference type="NCBI Taxonomy" id="2789740"/>
    <lineage>
        <taxon>Bacteria</taxon>
        <taxon>Pseudomonadati</taxon>
        <taxon>Bacteroidota</taxon>
        <taxon>Sphingobacteriia</taxon>
        <taxon>Sphingobacteriales</taxon>
        <taxon>Sphingobacteriaceae</taxon>
        <taxon>Pedobacter</taxon>
    </lineage>
</organism>
<evidence type="ECO:0000259" key="7">
    <source>
        <dbReference type="Pfam" id="PF04545"/>
    </source>
</evidence>
<dbReference type="CDD" id="cd06171">
    <property type="entry name" value="Sigma70_r4"/>
    <property type="match status" value="1"/>
</dbReference>
<dbReference type="Proteomes" id="UP000594759">
    <property type="component" value="Chromosome"/>
</dbReference>
<dbReference type="InterPro" id="IPR036388">
    <property type="entry name" value="WH-like_DNA-bd_sf"/>
</dbReference>
<evidence type="ECO:0000259" key="6">
    <source>
        <dbReference type="Pfam" id="PF04542"/>
    </source>
</evidence>
<dbReference type="InterPro" id="IPR039425">
    <property type="entry name" value="RNA_pol_sigma-70-like"/>
</dbReference>
<dbReference type="EMBL" id="CP064939">
    <property type="protein sequence ID" value="QPH40499.1"/>
    <property type="molecule type" value="Genomic_DNA"/>
</dbReference>
<dbReference type="InterPro" id="IPR007630">
    <property type="entry name" value="RNA_pol_sigma70_r4"/>
</dbReference>
<feature type="domain" description="RNA polymerase sigma-70 region 2" evidence="6">
    <location>
        <begin position="28"/>
        <end position="93"/>
    </location>
</feature>
<evidence type="ECO:0000256" key="2">
    <source>
        <dbReference type="ARBA" id="ARBA00023015"/>
    </source>
</evidence>
<dbReference type="AlphaFoldDB" id="A0A7S9L114"/>
<reference evidence="8 9" key="1">
    <citation type="submission" date="2020-11" db="EMBL/GenBank/DDBJ databases">
        <title>Pedobacter endophytica, an endophytic bacteria isolated form Carex pumila.</title>
        <authorList>
            <person name="Peng Y."/>
            <person name="Jiang L."/>
            <person name="Lee J."/>
        </authorList>
    </citation>
    <scope>NUCLEOTIDE SEQUENCE [LARGE SCALE GENOMIC DNA]</scope>
    <source>
        <strain evidence="8 9">JBR3-12</strain>
    </source>
</reference>
<feature type="domain" description="RNA polymerase sigma-70 region 4" evidence="7">
    <location>
        <begin position="130"/>
        <end position="178"/>
    </location>
</feature>
<dbReference type="InterPro" id="IPR014327">
    <property type="entry name" value="RNA_pol_sigma70_bacteroid"/>
</dbReference>
<dbReference type="NCBIfam" id="TIGR02937">
    <property type="entry name" value="sigma70-ECF"/>
    <property type="match status" value="1"/>
</dbReference>
<dbReference type="GO" id="GO:0006352">
    <property type="term" value="P:DNA-templated transcription initiation"/>
    <property type="evidence" value="ECO:0007669"/>
    <property type="project" value="InterPro"/>
</dbReference>
<dbReference type="Gene3D" id="1.10.1740.10">
    <property type="match status" value="1"/>
</dbReference>
<accession>A0A7S9L114</accession>
<dbReference type="RefSeq" id="WP_196099953.1">
    <property type="nucleotide sequence ID" value="NZ_CP064939.1"/>
</dbReference>
<dbReference type="InterPro" id="IPR014284">
    <property type="entry name" value="RNA_pol_sigma-70_dom"/>
</dbReference>
<evidence type="ECO:0000256" key="4">
    <source>
        <dbReference type="ARBA" id="ARBA00023125"/>
    </source>
</evidence>